<evidence type="ECO:0008006" key="4">
    <source>
        <dbReference type="Google" id="ProtNLM"/>
    </source>
</evidence>
<dbReference type="EMBL" id="JRYB01000001">
    <property type="protein sequence ID" value="OIJ42799.1"/>
    <property type="molecule type" value="Genomic_DNA"/>
</dbReference>
<feature type="signal peptide" evidence="1">
    <location>
        <begin position="1"/>
        <end position="17"/>
    </location>
</feature>
<reference evidence="2 3" key="1">
    <citation type="submission" date="2014-10" db="EMBL/GenBank/DDBJ databases">
        <authorList>
            <person name="Seo M.-J."/>
            <person name="Seok Y.J."/>
            <person name="Cha I.-T."/>
        </authorList>
    </citation>
    <scope>NUCLEOTIDE SEQUENCE [LARGE SCALE GENOMIC DNA]</scope>
    <source>
        <strain evidence="2 3">NEU</strain>
    </source>
</reference>
<gene>
    <name evidence="2" type="ORF">LO55_3325</name>
</gene>
<evidence type="ECO:0000256" key="1">
    <source>
        <dbReference type="SAM" id="SignalP"/>
    </source>
</evidence>
<accession>A0A1S2NCT7</accession>
<sequence>MKQLGLLILFLSSLAQASDPPVSGTFSSARSASPDGMFNLIVTATAEGQQFFFQCFTDGKPEFGTLTSVKGRKTEAVLNAGAGCPGSKVRIRLDYEEAWIEIKGKWVAIPRNDIVVPIVD</sequence>
<keyword evidence="1" id="KW-0732">Signal</keyword>
<organism evidence="2 3">
    <name type="scientific">Massilia timonae</name>
    <dbReference type="NCBI Taxonomy" id="47229"/>
    <lineage>
        <taxon>Bacteria</taxon>
        <taxon>Pseudomonadati</taxon>
        <taxon>Pseudomonadota</taxon>
        <taxon>Betaproteobacteria</taxon>
        <taxon>Burkholderiales</taxon>
        <taxon>Oxalobacteraceae</taxon>
        <taxon>Telluria group</taxon>
        <taxon>Massilia</taxon>
    </lineage>
</organism>
<feature type="chain" id="PRO_5010306111" description="Lipoprotein" evidence="1">
    <location>
        <begin position="18"/>
        <end position="120"/>
    </location>
</feature>
<evidence type="ECO:0000313" key="2">
    <source>
        <dbReference type="EMBL" id="OIJ42799.1"/>
    </source>
</evidence>
<comment type="caution">
    <text evidence="2">The sequence shown here is derived from an EMBL/GenBank/DDBJ whole genome shotgun (WGS) entry which is preliminary data.</text>
</comment>
<protein>
    <recommendedName>
        <fullName evidence="4">Lipoprotein</fullName>
    </recommendedName>
</protein>
<evidence type="ECO:0000313" key="3">
    <source>
        <dbReference type="Proteomes" id="UP000180246"/>
    </source>
</evidence>
<dbReference type="Proteomes" id="UP000180246">
    <property type="component" value="Unassembled WGS sequence"/>
</dbReference>
<dbReference type="RefSeq" id="WP_071362286.1">
    <property type="nucleotide sequence ID" value="NZ_JRYB01000001.1"/>
</dbReference>
<name>A0A1S2NCT7_9BURK</name>
<dbReference type="AlphaFoldDB" id="A0A1S2NCT7"/>
<proteinExistence type="predicted"/>